<dbReference type="InterPro" id="IPR013525">
    <property type="entry name" value="ABC2_TM"/>
</dbReference>
<dbReference type="PANTHER" id="PTHR30413">
    <property type="entry name" value="INNER MEMBRANE TRANSPORT PERMEASE"/>
    <property type="match status" value="1"/>
</dbReference>
<comment type="similarity">
    <text evidence="2 11">Belongs to the ABC-2 integral membrane protein family.</text>
</comment>
<dbReference type="Proteomes" id="UP000533429">
    <property type="component" value="Unassembled WGS sequence"/>
</dbReference>
<feature type="transmembrane region" description="Helical" evidence="11">
    <location>
        <begin position="241"/>
        <end position="262"/>
    </location>
</feature>
<dbReference type="AlphaFoldDB" id="A0A850QNP1"/>
<keyword evidence="9" id="KW-0625">Polysaccharide transport</keyword>
<feature type="transmembrane region" description="Helical" evidence="11">
    <location>
        <begin position="75"/>
        <end position="92"/>
    </location>
</feature>
<dbReference type="InterPro" id="IPR047817">
    <property type="entry name" value="ABC2_TM_bact-type"/>
</dbReference>
<evidence type="ECO:0000313" key="14">
    <source>
        <dbReference type="Proteomes" id="UP000533429"/>
    </source>
</evidence>
<dbReference type="GO" id="GO:0043190">
    <property type="term" value="C:ATP-binding cassette (ABC) transporter complex"/>
    <property type="evidence" value="ECO:0007669"/>
    <property type="project" value="InterPro"/>
</dbReference>
<dbReference type="GO" id="GO:0015920">
    <property type="term" value="P:lipopolysaccharide transport"/>
    <property type="evidence" value="ECO:0007669"/>
    <property type="project" value="TreeGrafter"/>
</dbReference>
<gene>
    <name evidence="13" type="ORF">HWA77_05550</name>
</gene>
<keyword evidence="5" id="KW-0762">Sugar transport</keyword>
<keyword evidence="8 11" id="KW-1133">Transmembrane helix</keyword>
<dbReference type="Pfam" id="PF01061">
    <property type="entry name" value="ABC2_membrane"/>
    <property type="match status" value="1"/>
</dbReference>
<feature type="transmembrane region" description="Helical" evidence="11">
    <location>
        <begin position="187"/>
        <end position="206"/>
    </location>
</feature>
<keyword evidence="4 11" id="KW-1003">Cell membrane</keyword>
<feature type="transmembrane region" description="Helical" evidence="11">
    <location>
        <begin position="153"/>
        <end position="175"/>
    </location>
</feature>
<evidence type="ECO:0000256" key="6">
    <source>
        <dbReference type="ARBA" id="ARBA00022692"/>
    </source>
</evidence>
<keyword evidence="3 11" id="KW-0813">Transport</keyword>
<dbReference type="PROSITE" id="PS51012">
    <property type="entry name" value="ABC_TM2"/>
    <property type="match status" value="1"/>
</dbReference>
<dbReference type="InterPro" id="IPR000412">
    <property type="entry name" value="ABC_2_transport"/>
</dbReference>
<evidence type="ECO:0000256" key="8">
    <source>
        <dbReference type="ARBA" id="ARBA00022989"/>
    </source>
</evidence>
<evidence type="ECO:0000256" key="4">
    <source>
        <dbReference type="ARBA" id="ARBA00022475"/>
    </source>
</evidence>
<dbReference type="EMBL" id="JABXOR010000345">
    <property type="protein sequence ID" value="NVO99673.1"/>
    <property type="molecule type" value="Genomic_DNA"/>
</dbReference>
<evidence type="ECO:0000256" key="5">
    <source>
        <dbReference type="ARBA" id="ARBA00022597"/>
    </source>
</evidence>
<comment type="subcellular location">
    <subcellularLocation>
        <location evidence="11">Cell inner membrane</location>
        <topology evidence="11">Multi-pass membrane protein</topology>
    </subcellularLocation>
    <subcellularLocation>
        <location evidence="1">Cell membrane</location>
        <topology evidence="1">Multi-pass membrane protein</topology>
    </subcellularLocation>
</comment>
<evidence type="ECO:0000259" key="12">
    <source>
        <dbReference type="PROSITE" id="PS51012"/>
    </source>
</evidence>
<evidence type="ECO:0000256" key="9">
    <source>
        <dbReference type="ARBA" id="ARBA00023047"/>
    </source>
</evidence>
<dbReference type="PRINTS" id="PR00164">
    <property type="entry name" value="ABC2TRNSPORT"/>
</dbReference>
<keyword evidence="7" id="KW-0972">Capsule biogenesis/degradation</keyword>
<dbReference type="GO" id="GO:0140359">
    <property type="term" value="F:ABC-type transporter activity"/>
    <property type="evidence" value="ECO:0007669"/>
    <property type="project" value="InterPro"/>
</dbReference>
<sequence>MKQHTNSLYNELKIININKELVKQSIKRDFFSRYQGSLFGVIWAFLMPLFLLAVYTFVFSVIFKAKWGVGEGQSKLDFALILFIGMIIYNFFAEVLTRSPGVIIGNVNFVKKVVYPLETIPLMVVGTAFLNMVISFIVWELAFLFIKQSINYTFIYIPILIIPLVFMMLGLSLFLSSLGTYIRDISQIAGVLVTVFMFLSPIFFSIDTVPHQFRIFMQINPLTFFIEEARNILFFEQKPDFTYLLIYYPISIVALKLGFIFFQKTRSGFSDVI</sequence>
<comment type="caution">
    <text evidence="13">The sequence shown here is derived from an EMBL/GenBank/DDBJ whole genome shotgun (WGS) entry which is preliminary data.</text>
</comment>
<evidence type="ECO:0000256" key="2">
    <source>
        <dbReference type="ARBA" id="ARBA00007783"/>
    </source>
</evidence>
<name>A0A850QNP1_PHODD</name>
<evidence type="ECO:0000256" key="10">
    <source>
        <dbReference type="ARBA" id="ARBA00023136"/>
    </source>
</evidence>
<feature type="transmembrane region" description="Helical" evidence="11">
    <location>
        <begin position="120"/>
        <end position="146"/>
    </location>
</feature>
<dbReference type="GO" id="GO:0015774">
    <property type="term" value="P:polysaccharide transport"/>
    <property type="evidence" value="ECO:0007669"/>
    <property type="project" value="UniProtKB-KW"/>
</dbReference>
<protein>
    <recommendedName>
        <fullName evidence="11">Transport permease protein</fullName>
    </recommendedName>
</protein>
<evidence type="ECO:0000256" key="1">
    <source>
        <dbReference type="ARBA" id="ARBA00004651"/>
    </source>
</evidence>
<feature type="transmembrane region" description="Helical" evidence="11">
    <location>
        <begin position="38"/>
        <end position="63"/>
    </location>
</feature>
<feature type="domain" description="ABC transmembrane type-2" evidence="12">
    <location>
        <begin position="39"/>
        <end position="265"/>
    </location>
</feature>
<reference evidence="13 14" key="1">
    <citation type="submission" date="2020-06" db="EMBL/GenBank/DDBJ databases">
        <title>Photobacterium damselae subsp. damselae comparative genomics.</title>
        <authorList>
            <person name="Osorio C.R."/>
        </authorList>
    </citation>
    <scope>NUCLEOTIDE SEQUENCE [LARGE SCALE GENOMIC DNA]</scope>
    <source>
        <strain evidence="13 14">TW250/03</strain>
    </source>
</reference>
<organism evidence="13 14">
    <name type="scientific">Photobacterium damselae subsp. damselae</name>
    <name type="common">Listonella damsela</name>
    <dbReference type="NCBI Taxonomy" id="85581"/>
    <lineage>
        <taxon>Bacteria</taxon>
        <taxon>Pseudomonadati</taxon>
        <taxon>Pseudomonadota</taxon>
        <taxon>Gammaproteobacteria</taxon>
        <taxon>Vibrionales</taxon>
        <taxon>Vibrionaceae</taxon>
        <taxon>Photobacterium</taxon>
    </lineage>
</organism>
<evidence type="ECO:0000256" key="3">
    <source>
        <dbReference type="ARBA" id="ARBA00022448"/>
    </source>
</evidence>
<dbReference type="PANTHER" id="PTHR30413:SF10">
    <property type="entry name" value="CAPSULE POLYSACCHARIDE EXPORT INNER-MEMBRANE PROTEIN CTRC"/>
    <property type="match status" value="1"/>
</dbReference>
<keyword evidence="6 11" id="KW-0812">Transmembrane</keyword>
<accession>A0A850QNP1</accession>
<evidence type="ECO:0000313" key="13">
    <source>
        <dbReference type="EMBL" id="NVO99673.1"/>
    </source>
</evidence>
<evidence type="ECO:0000256" key="11">
    <source>
        <dbReference type="RuleBase" id="RU361157"/>
    </source>
</evidence>
<proteinExistence type="inferred from homology"/>
<evidence type="ECO:0000256" key="7">
    <source>
        <dbReference type="ARBA" id="ARBA00022903"/>
    </source>
</evidence>
<keyword evidence="10 11" id="KW-0472">Membrane</keyword>